<feature type="non-terminal residue" evidence="2">
    <location>
        <position position="1"/>
    </location>
</feature>
<dbReference type="EMBL" id="GDJX01021649">
    <property type="protein sequence ID" value="JAT46287.1"/>
    <property type="molecule type" value="Transcribed_RNA"/>
</dbReference>
<sequence length="151" mass="17041">SPPLFGSLRILVIVGCDGIHDLMWVRLLPCLEEIHISSCMEMKELVPKVDGMEDVDCSSLLALRELHLHDLPGLESISPLPMLLPSLELIWVYACRRLKRLPLGSGCAKKIREISCDPELWERLEWYQDVKGESLKSSFLPFCSLLPVVSS</sequence>
<proteinExistence type="predicted"/>
<dbReference type="SUPFAM" id="SSF52058">
    <property type="entry name" value="L domain-like"/>
    <property type="match status" value="1"/>
</dbReference>
<name>A0A1D1XV74_9ARAE</name>
<evidence type="ECO:0000313" key="2">
    <source>
        <dbReference type="EMBL" id="JAT46287.1"/>
    </source>
</evidence>
<evidence type="ECO:0000259" key="1">
    <source>
        <dbReference type="Pfam" id="PF23247"/>
    </source>
</evidence>
<gene>
    <name evidence="2" type="primary">At5g47260</name>
    <name evidence="2" type="ORF">g.130882</name>
</gene>
<dbReference type="Pfam" id="PF23247">
    <property type="entry name" value="LRR_RPS2"/>
    <property type="match status" value="1"/>
</dbReference>
<dbReference type="InterPro" id="IPR057135">
    <property type="entry name" value="At4g27190-like_LRR"/>
</dbReference>
<protein>
    <submittedName>
        <fullName evidence="2">Putative disease resistance protein At5g47260</fullName>
    </submittedName>
</protein>
<accession>A0A1D1XV74</accession>
<dbReference type="InterPro" id="IPR032675">
    <property type="entry name" value="LRR_dom_sf"/>
</dbReference>
<reference evidence="2" key="1">
    <citation type="submission" date="2015-07" db="EMBL/GenBank/DDBJ databases">
        <title>Transcriptome Assembly of Anthurium amnicola.</title>
        <authorList>
            <person name="Suzuki J."/>
        </authorList>
    </citation>
    <scope>NUCLEOTIDE SEQUENCE</scope>
</reference>
<dbReference type="AlphaFoldDB" id="A0A1D1XV74"/>
<dbReference type="Gene3D" id="3.80.10.10">
    <property type="entry name" value="Ribonuclease Inhibitor"/>
    <property type="match status" value="1"/>
</dbReference>
<organism evidence="2">
    <name type="scientific">Anthurium amnicola</name>
    <dbReference type="NCBI Taxonomy" id="1678845"/>
    <lineage>
        <taxon>Eukaryota</taxon>
        <taxon>Viridiplantae</taxon>
        <taxon>Streptophyta</taxon>
        <taxon>Embryophyta</taxon>
        <taxon>Tracheophyta</taxon>
        <taxon>Spermatophyta</taxon>
        <taxon>Magnoliopsida</taxon>
        <taxon>Liliopsida</taxon>
        <taxon>Araceae</taxon>
        <taxon>Pothoideae</taxon>
        <taxon>Potheae</taxon>
        <taxon>Anthurium</taxon>
    </lineage>
</organism>
<feature type="domain" description="Disease resistance protein At4g27190-like leucine-rich repeats" evidence="1">
    <location>
        <begin position="4"/>
        <end position="101"/>
    </location>
</feature>